<dbReference type="RefSeq" id="WP_160819236.1">
    <property type="nucleotide sequence ID" value="NZ_JBHSXS010000007.1"/>
</dbReference>
<dbReference type="Pfam" id="PF13560">
    <property type="entry name" value="HTH_31"/>
    <property type="match status" value="1"/>
</dbReference>
<dbReference type="Gene3D" id="1.10.260.40">
    <property type="entry name" value="lambda repressor-like DNA-binding domains"/>
    <property type="match status" value="1"/>
</dbReference>
<sequence length="369" mass="40110">MTFGEKMRALMAERGVSLRALAKTLPADPGHLSRISRDLKPPSDDMAAQIDHALGADGTLTALARTSPARPALTPDDEERLLLAARRPVRTDLKVVESLAVVLDAQRRIEDSVGSAPLLEPVRANLVVLRRLVIEARGPVRVKVVHVAAQWAQFYGWLRANVGDLAGGNGWLDRALEWAVESGDVDLVSEVLSFKGHLAWMNGTPGPVIGLSAAALRGDGLYPGQRAISAAQEARGHAMLGDASETRRMLDLSEEQAAAARERREEAPPWLYYHVPGFFELQRGLAYRYLGRDDPRFNEKAADTLNEGLEALPGEMRGSEWAGEFVYQLGRVRLQAGEREAARLLGAELAGIAERLGSGRLGGRVGELR</sequence>
<reference evidence="2" key="1">
    <citation type="journal article" date="2019" name="Int. J. Syst. Evol. Microbiol.">
        <title>The Global Catalogue of Microorganisms (GCM) 10K type strain sequencing project: providing services to taxonomists for standard genome sequencing and annotation.</title>
        <authorList>
            <consortium name="The Broad Institute Genomics Platform"/>
            <consortium name="The Broad Institute Genome Sequencing Center for Infectious Disease"/>
            <person name="Wu L."/>
            <person name="Ma J."/>
        </authorList>
    </citation>
    <scope>NUCLEOTIDE SEQUENCE [LARGE SCALE GENOMIC DNA]</scope>
    <source>
        <strain evidence="2">JCM 3369</strain>
    </source>
</reference>
<dbReference type="InterPro" id="IPR001387">
    <property type="entry name" value="Cro/C1-type_HTH"/>
</dbReference>
<dbReference type="CDD" id="cd00093">
    <property type="entry name" value="HTH_XRE"/>
    <property type="match status" value="1"/>
</dbReference>
<keyword evidence="2" id="KW-1185">Reference proteome</keyword>
<proteinExistence type="predicted"/>
<accession>A0ABW2CHP3</accession>
<dbReference type="Proteomes" id="UP001596380">
    <property type="component" value="Unassembled WGS sequence"/>
</dbReference>
<evidence type="ECO:0000313" key="1">
    <source>
        <dbReference type="EMBL" id="MFC6881311.1"/>
    </source>
</evidence>
<dbReference type="SUPFAM" id="SSF47413">
    <property type="entry name" value="lambda repressor-like DNA-binding domains"/>
    <property type="match status" value="1"/>
</dbReference>
<organism evidence="1 2">
    <name type="scientific">Actinomadura yumaensis</name>
    <dbReference type="NCBI Taxonomy" id="111807"/>
    <lineage>
        <taxon>Bacteria</taxon>
        <taxon>Bacillati</taxon>
        <taxon>Actinomycetota</taxon>
        <taxon>Actinomycetes</taxon>
        <taxon>Streptosporangiales</taxon>
        <taxon>Thermomonosporaceae</taxon>
        <taxon>Actinomadura</taxon>
    </lineage>
</organism>
<dbReference type="EMBL" id="JBHSXS010000007">
    <property type="protein sequence ID" value="MFC6881311.1"/>
    <property type="molecule type" value="Genomic_DNA"/>
</dbReference>
<dbReference type="InterPro" id="IPR010982">
    <property type="entry name" value="Lambda_DNA-bd_dom_sf"/>
</dbReference>
<comment type="caution">
    <text evidence="1">The sequence shown here is derived from an EMBL/GenBank/DDBJ whole genome shotgun (WGS) entry which is preliminary data.</text>
</comment>
<gene>
    <name evidence="1" type="ORF">ACFQKB_16200</name>
</gene>
<name>A0ABW2CHP3_9ACTN</name>
<evidence type="ECO:0000313" key="2">
    <source>
        <dbReference type="Proteomes" id="UP001596380"/>
    </source>
</evidence>
<protein>
    <submittedName>
        <fullName evidence="1">Helix-turn-helix domain-containing protein</fullName>
    </submittedName>
</protein>